<dbReference type="PANTHER" id="PTHR30329">
    <property type="entry name" value="STATOR ELEMENT OF FLAGELLAR MOTOR COMPLEX"/>
    <property type="match status" value="1"/>
</dbReference>
<dbReference type="AlphaFoldDB" id="A0A8D5AIT9"/>
<dbReference type="GO" id="GO:0016020">
    <property type="term" value="C:membrane"/>
    <property type="evidence" value="ECO:0007669"/>
    <property type="project" value="UniProtKB-UniRule"/>
</dbReference>
<evidence type="ECO:0000256" key="1">
    <source>
        <dbReference type="PROSITE-ProRule" id="PRU00473"/>
    </source>
</evidence>
<dbReference type="PROSITE" id="PS51257">
    <property type="entry name" value="PROKAR_LIPOPROTEIN"/>
    <property type="match status" value="1"/>
</dbReference>
<evidence type="ECO:0000313" key="6">
    <source>
        <dbReference type="EMBL" id="BBL71711.1"/>
    </source>
</evidence>
<keyword evidence="4" id="KW-0732">Signal</keyword>
<proteinExistence type="predicted"/>
<keyword evidence="3" id="KW-1133">Transmembrane helix</keyword>
<reference evidence="6" key="1">
    <citation type="submission" date="2019-06" db="EMBL/GenBank/DDBJ databases">
        <title>Complete genome sequence of Methylogaea oryzae strain JCM16910.</title>
        <authorList>
            <person name="Asakawa S."/>
        </authorList>
    </citation>
    <scope>NUCLEOTIDE SEQUENCE</scope>
    <source>
        <strain evidence="6">E10</strain>
    </source>
</reference>
<feature type="signal peptide" evidence="4">
    <location>
        <begin position="1"/>
        <end position="17"/>
    </location>
</feature>
<feature type="domain" description="OmpA-like" evidence="5">
    <location>
        <begin position="98"/>
        <end position="215"/>
    </location>
</feature>
<organism evidence="6 7">
    <name type="scientific">Methylogaea oryzae</name>
    <dbReference type="NCBI Taxonomy" id="1295382"/>
    <lineage>
        <taxon>Bacteria</taxon>
        <taxon>Pseudomonadati</taxon>
        <taxon>Pseudomonadota</taxon>
        <taxon>Gammaproteobacteria</taxon>
        <taxon>Methylococcales</taxon>
        <taxon>Methylococcaceae</taxon>
        <taxon>Methylogaea</taxon>
    </lineage>
</organism>
<evidence type="ECO:0000259" key="5">
    <source>
        <dbReference type="PROSITE" id="PS51123"/>
    </source>
</evidence>
<keyword evidence="6" id="KW-0449">Lipoprotein</keyword>
<sequence length="264" mass="27596">MKRVLCASLAAGSVLLAGCAGDPYSGGGYGNTMKGAGIGALGGAGIGALATKNHGTGAAIGAAAGALLGAGVGYYMDRQEQQLRQQLEGSQVEVRREGDNLKVVMPSQITFAFDSADILPGFYPSLNSVAQVLREHDQTTVEVTGHTDNIGTNHYNQQLSERRAQAVADYLAGQGVIGGRIAAHCMGETSPVASNDTESGRAQNRRVEIVIRPAAQPQAAPAYQQQPGYYPPATPAPEYTPPGYYPQRPVPGAYQAPAYPYPNY</sequence>
<dbReference type="RefSeq" id="WP_221047117.1">
    <property type="nucleotide sequence ID" value="NZ_AP019782.1"/>
</dbReference>
<keyword evidence="1 3" id="KW-0472">Membrane</keyword>
<dbReference type="CDD" id="cd07185">
    <property type="entry name" value="OmpA_C-like"/>
    <property type="match status" value="1"/>
</dbReference>
<evidence type="ECO:0000256" key="4">
    <source>
        <dbReference type="SAM" id="SignalP"/>
    </source>
</evidence>
<feature type="compositionally biased region" description="Pro residues" evidence="2">
    <location>
        <begin position="229"/>
        <end position="244"/>
    </location>
</feature>
<accession>A0A8D5AIT9</accession>
<dbReference type="Pfam" id="PF00691">
    <property type="entry name" value="OmpA"/>
    <property type="match status" value="1"/>
</dbReference>
<dbReference type="EMBL" id="AP019782">
    <property type="protein sequence ID" value="BBL71711.1"/>
    <property type="molecule type" value="Genomic_DNA"/>
</dbReference>
<name>A0A8D5AIT9_9GAMM</name>
<feature type="chain" id="PRO_5034359449" evidence="4">
    <location>
        <begin position="18"/>
        <end position="264"/>
    </location>
</feature>
<feature type="compositionally biased region" description="Low complexity" evidence="2">
    <location>
        <begin position="245"/>
        <end position="258"/>
    </location>
</feature>
<dbReference type="Proteomes" id="UP000824988">
    <property type="component" value="Chromosome"/>
</dbReference>
<dbReference type="InterPro" id="IPR039567">
    <property type="entry name" value="Gly-zipper"/>
</dbReference>
<feature type="compositionally biased region" description="Low complexity" evidence="2">
    <location>
        <begin position="214"/>
        <end position="228"/>
    </location>
</feature>
<gene>
    <name evidence="6" type="ORF">MoryE10_23170</name>
</gene>
<dbReference type="PANTHER" id="PTHR30329:SF21">
    <property type="entry name" value="LIPOPROTEIN YIAD-RELATED"/>
    <property type="match status" value="1"/>
</dbReference>
<dbReference type="Pfam" id="PF13488">
    <property type="entry name" value="Gly-zipper_Omp"/>
    <property type="match status" value="1"/>
</dbReference>
<keyword evidence="3" id="KW-0812">Transmembrane</keyword>
<feature type="region of interest" description="Disordered" evidence="2">
    <location>
        <begin position="214"/>
        <end position="264"/>
    </location>
</feature>
<evidence type="ECO:0000313" key="7">
    <source>
        <dbReference type="Proteomes" id="UP000824988"/>
    </source>
</evidence>
<dbReference type="InterPro" id="IPR006665">
    <property type="entry name" value="OmpA-like"/>
</dbReference>
<protein>
    <submittedName>
        <fullName evidence="6">OmpA family lipoprotein</fullName>
    </submittedName>
</protein>
<evidence type="ECO:0000256" key="2">
    <source>
        <dbReference type="SAM" id="MobiDB-lite"/>
    </source>
</evidence>
<keyword evidence="7" id="KW-1185">Reference proteome</keyword>
<feature type="transmembrane region" description="Helical" evidence="3">
    <location>
        <begin position="58"/>
        <end position="76"/>
    </location>
</feature>
<evidence type="ECO:0000256" key="3">
    <source>
        <dbReference type="SAM" id="Phobius"/>
    </source>
</evidence>
<dbReference type="PROSITE" id="PS51123">
    <property type="entry name" value="OMPA_2"/>
    <property type="match status" value="1"/>
</dbReference>
<dbReference type="InterPro" id="IPR050330">
    <property type="entry name" value="Bact_OuterMem_StrucFunc"/>
</dbReference>
<dbReference type="KEGG" id="moz:MoryE10_23170"/>